<keyword evidence="1" id="KW-1133">Transmembrane helix</keyword>
<keyword evidence="1" id="KW-0812">Transmembrane</keyword>
<feature type="transmembrane region" description="Helical" evidence="1">
    <location>
        <begin position="295"/>
        <end position="315"/>
    </location>
</feature>
<comment type="caution">
    <text evidence="2">The sequence shown here is derived from an EMBL/GenBank/DDBJ whole genome shotgun (WGS) entry which is preliminary data.</text>
</comment>
<proteinExistence type="predicted"/>
<gene>
    <name evidence="2" type="ORF">UR38_C0003G0006</name>
</gene>
<feature type="transmembrane region" description="Helical" evidence="1">
    <location>
        <begin position="27"/>
        <end position="57"/>
    </location>
</feature>
<protein>
    <recommendedName>
        <fullName evidence="4">Glycosyltransferase RgtA/B/C/D-like domain-containing protein</fullName>
    </recommendedName>
</protein>
<name>A0A0G0A8M1_9BACT</name>
<feature type="transmembrane region" description="Helical" evidence="1">
    <location>
        <begin position="119"/>
        <end position="151"/>
    </location>
</feature>
<sequence>MIYLALGEGVRQGIPLYSGLHDNKPPLLYLTAAIAGNLFWFKVILSFWSLITVYGFWKLVNFLFPNKNTLHKVSTVIFGLLITLPLLEGNTVNAELFMIGPIIFAFWIILSKVNNFKNLFLAGVLFSVASLFKIPAAFDILGIVIFWLIFTKKDGIENFVIKSFYLFLGLIIPIGLTFIWYYFAGSFKEYLIAAYLQNFGYVSSWQRSGVKATFLVKNGPLLIRAGIMFIGFLSLWLSRKKLSKNFIFVTAWLLATLFAVTLSERPYPHYLVQAVAPISILLGILITNKTIEQSLTVIPLALAFFVPFYYKFWYYPTSTYFQRFINFSLGKIDKQTYFNGFSPNLNTNYKLADFLQKSVQKSEKIFVWGNDSAAIYSLSKRLPPFKYVADYHINDFASKEEIIKTLEKEKPKFIVITSNSFQFPELNRFLNQKYYIISEIDSSQIWLYINK</sequence>
<feature type="transmembrane region" description="Helical" evidence="1">
    <location>
        <begin position="94"/>
        <end position="113"/>
    </location>
</feature>
<keyword evidence="1" id="KW-0472">Membrane</keyword>
<reference evidence="2 3" key="1">
    <citation type="journal article" date="2015" name="Nature">
        <title>rRNA introns, odd ribosomes, and small enigmatic genomes across a large radiation of phyla.</title>
        <authorList>
            <person name="Brown C.T."/>
            <person name="Hug L.A."/>
            <person name="Thomas B.C."/>
            <person name="Sharon I."/>
            <person name="Castelle C.J."/>
            <person name="Singh A."/>
            <person name="Wilkins M.J."/>
            <person name="Williams K.H."/>
            <person name="Banfield J.F."/>
        </authorList>
    </citation>
    <scope>NUCLEOTIDE SEQUENCE [LARGE SCALE GENOMIC DNA]</scope>
</reference>
<evidence type="ECO:0008006" key="4">
    <source>
        <dbReference type="Google" id="ProtNLM"/>
    </source>
</evidence>
<feature type="transmembrane region" description="Helical" evidence="1">
    <location>
        <begin position="269"/>
        <end position="288"/>
    </location>
</feature>
<evidence type="ECO:0000313" key="3">
    <source>
        <dbReference type="Proteomes" id="UP000033995"/>
    </source>
</evidence>
<evidence type="ECO:0000313" key="2">
    <source>
        <dbReference type="EMBL" id="KKP47601.1"/>
    </source>
</evidence>
<dbReference type="AlphaFoldDB" id="A0A0G0A8M1"/>
<feature type="transmembrane region" description="Helical" evidence="1">
    <location>
        <begin position="245"/>
        <end position="263"/>
    </location>
</feature>
<dbReference type="Proteomes" id="UP000033995">
    <property type="component" value="Unassembled WGS sequence"/>
</dbReference>
<feature type="transmembrane region" description="Helical" evidence="1">
    <location>
        <begin position="221"/>
        <end position="238"/>
    </location>
</feature>
<dbReference type="EMBL" id="LBOZ01000003">
    <property type="protein sequence ID" value="KKP47601.1"/>
    <property type="molecule type" value="Genomic_DNA"/>
</dbReference>
<feature type="transmembrane region" description="Helical" evidence="1">
    <location>
        <begin position="163"/>
        <end position="183"/>
    </location>
</feature>
<accession>A0A0G0A8M1</accession>
<organism evidence="2 3">
    <name type="scientific">Candidatus Woesebacteria bacterium GW2011_GWA2_33_28</name>
    <dbReference type="NCBI Taxonomy" id="1618561"/>
    <lineage>
        <taxon>Bacteria</taxon>
        <taxon>Candidatus Woeseibacteriota</taxon>
    </lineage>
</organism>
<evidence type="ECO:0000256" key="1">
    <source>
        <dbReference type="SAM" id="Phobius"/>
    </source>
</evidence>